<reference evidence="6" key="1">
    <citation type="submission" date="2018-07" db="EMBL/GenBank/DDBJ databases">
        <title>Genome assembly of strain Ka43.</title>
        <authorList>
            <person name="Kukolya J."/>
            <person name="Nagy I."/>
            <person name="Horvath B."/>
            <person name="Toth A."/>
        </authorList>
    </citation>
    <scope>NUCLEOTIDE SEQUENCE</scope>
    <source>
        <strain evidence="6">KB43</strain>
    </source>
</reference>
<comment type="caution">
    <text evidence="6">The sequence shown here is derived from an EMBL/GenBank/DDBJ whole genome shotgun (WGS) entry which is preliminary data.</text>
</comment>
<organism evidence="6 7">
    <name type="scientific">Cellvibrio polysaccharolyticus</name>
    <dbReference type="NCBI Taxonomy" id="2082724"/>
    <lineage>
        <taxon>Bacteria</taxon>
        <taxon>Pseudomonadati</taxon>
        <taxon>Pseudomonadota</taxon>
        <taxon>Gammaproteobacteria</taxon>
        <taxon>Cellvibrionales</taxon>
        <taxon>Cellvibrionaceae</taxon>
        <taxon>Cellvibrio</taxon>
    </lineage>
</organism>
<dbReference type="HAMAP" id="MF_00765">
    <property type="entry name" value="DarP"/>
    <property type="match status" value="1"/>
</dbReference>
<dbReference type="AlphaFoldDB" id="A0A928V121"/>
<keyword evidence="7" id="KW-1185">Reference proteome</keyword>
<dbReference type="GO" id="GO:0043022">
    <property type="term" value="F:ribosome binding"/>
    <property type="evidence" value="ECO:0007669"/>
    <property type="project" value="UniProtKB-UniRule"/>
</dbReference>
<dbReference type="SUPFAM" id="SSF158710">
    <property type="entry name" value="PSPTO4464-like"/>
    <property type="match status" value="1"/>
</dbReference>
<keyword evidence="3 5" id="KW-0699">rRNA-binding</keyword>
<sequence length="175" mass="20872">MVYKYDDINPDDYIKSKSQVKREMTALQELGEKLVEMNDKQLATVPLDEHLLSSIHEARKMPLREARRRQLQYIGKLMRSADFEEIQAAVDKLQNVSDQYIHRQHQIERYRDLLIDGDKQVFQTLVTRYKDVDVQHLRHLIKAAQQEQENHQAPNNARKLFRYIREQITLQDGEE</sequence>
<dbReference type="NCBIfam" id="NF003593">
    <property type="entry name" value="PRK05255.1-1"/>
    <property type="match status" value="1"/>
</dbReference>
<keyword evidence="2 5" id="KW-0690">Ribosome biogenesis</keyword>
<dbReference type="PIRSF" id="PIRSF016183">
    <property type="entry name" value="UCP016183"/>
    <property type="match status" value="1"/>
</dbReference>
<keyword evidence="1 5" id="KW-0963">Cytoplasm</keyword>
<dbReference type="InterPro" id="IPR023153">
    <property type="entry name" value="DarP_sf"/>
</dbReference>
<evidence type="ECO:0000256" key="4">
    <source>
        <dbReference type="ARBA" id="ARBA00022884"/>
    </source>
</evidence>
<comment type="subcellular location">
    <subcellularLocation>
        <location evidence="5">Cytoplasm</location>
    </subcellularLocation>
    <text evidence="5">Associates with late stage pre-50S ribosomal subunits.</text>
</comment>
<evidence type="ECO:0000256" key="3">
    <source>
        <dbReference type="ARBA" id="ARBA00022730"/>
    </source>
</evidence>
<dbReference type="PANTHER" id="PTHR38101:SF1">
    <property type="entry name" value="UPF0307 PROTEIN YJGA"/>
    <property type="match status" value="1"/>
</dbReference>
<dbReference type="Proteomes" id="UP000652567">
    <property type="component" value="Unassembled WGS sequence"/>
</dbReference>
<dbReference type="GO" id="GO:1902626">
    <property type="term" value="P:assembly of large subunit precursor of preribosome"/>
    <property type="evidence" value="ECO:0007669"/>
    <property type="project" value="UniProtKB-UniRule"/>
</dbReference>
<evidence type="ECO:0000313" key="7">
    <source>
        <dbReference type="Proteomes" id="UP000652567"/>
    </source>
</evidence>
<accession>A0A928V121</accession>
<dbReference type="EMBL" id="PRDL01000001">
    <property type="protein sequence ID" value="MBE8716836.1"/>
    <property type="molecule type" value="Genomic_DNA"/>
</dbReference>
<evidence type="ECO:0000256" key="2">
    <source>
        <dbReference type="ARBA" id="ARBA00022517"/>
    </source>
</evidence>
<dbReference type="InterPro" id="IPR006839">
    <property type="entry name" value="DarP"/>
</dbReference>
<dbReference type="GO" id="GO:0019843">
    <property type="term" value="F:rRNA binding"/>
    <property type="evidence" value="ECO:0007669"/>
    <property type="project" value="UniProtKB-UniRule"/>
</dbReference>
<dbReference type="RefSeq" id="WP_193908216.1">
    <property type="nucleotide sequence ID" value="NZ_PRDL01000001.1"/>
</dbReference>
<comment type="function">
    <text evidence="5">Member of a network of 50S ribosomal subunit biogenesis factors which assembles along the 30S-50S interface, preventing incorrect 23S rRNA structures from forming. Promotes peptidyl transferase center (PTC) maturation.</text>
</comment>
<name>A0A928V121_9GAMM</name>
<dbReference type="PANTHER" id="PTHR38101">
    <property type="entry name" value="UPF0307 PROTEIN YJGA"/>
    <property type="match status" value="1"/>
</dbReference>
<keyword evidence="4 5" id="KW-0694">RNA-binding</keyword>
<evidence type="ECO:0000256" key="5">
    <source>
        <dbReference type="HAMAP-Rule" id="MF_00765"/>
    </source>
</evidence>
<gene>
    <name evidence="5" type="primary">darP</name>
    <name evidence="6" type="ORF">C4F51_06490</name>
</gene>
<comment type="similarity">
    <text evidence="5">Belongs to the DarP family.</text>
</comment>
<protein>
    <recommendedName>
        <fullName evidence="5">Dual-action ribosomal maturation protein DarP</fullName>
    </recommendedName>
    <alternativeName>
        <fullName evidence="5">Large ribosomal subunit assembly factor DarP</fullName>
    </alternativeName>
</protein>
<dbReference type="CDD" id="cd16331">
    <property type="entry name" value="YjgA-like"/>
    <property type="match status" value="1"/>
</dbReference>
<dbReference type="Gene3D" id="1.10.60.30">
    <property type="entry name" value="PSPTO4464-like domains"/>
    <property type="match status" value="2"/>
</dbReference>
<proteinExistence type="inferred from homology"/>
<evidence type="ECO:0000313" key="6">
    <source>
        <dbReference type="EMBL" id="MBE8716836.1"/>
    </source>
</evidence>
<evidence type="ECO:0000256" key="1">
    <source>
        <dbReference type="ARBA" id="ARBA00022490"/>
    </source>
</evidence>
<dbReference type="Pfam" id="PF04751">
    <property type="entry name" value="DarP"/>
    <property type="match status" value="1"/>
</dbReference>
<dbReference type="GO" id="GO:0005829">
    <property type="term" value="C:cytosol"/>
    <property type="evidence" value="ECO:0007669"/>
    <property type="project" value="TreeGrafter"/>
</dbReference>